<accession>A0A840MSS1</accession>
<gene>
    <name evidence="1" type="ORF">HNQ36_000957</name>
</gene>
<sequence length="144" mass="16170">MSELLTHSLEAAVTAAFEVISELADEMDAQFENAADWAQGSDANRSRLSASVTLGGVRRPSILKSLRAKNLQIEFFWKTERTRPDRLWNAVNCLEICIFHLSKLSGNDAAILKVELQQAVDAVKDTHFPPMFSKRGARKRRKNV</sequence>
<evidence type="ECO:0000313" key="1">
    <source>
        <dbReference type="EMBL" id="MBB5051003.1"/>
    </source>
</evidence>
<reference evidence="1 2" key="1">
    <citation type="submission" date="2020-08" db="EMBL/GenBank/DDBJ databases">
        <title>Genomic Encyclopedia of Type Strains, Phase IV (KMG-IV): sequencing the most valuable type-strain genomes for metagenomic binning, comparative biology and taxonomic classification.</title>
        <authorList>
            <person name="Goeker M."/>
        </authorList>
    </citation>
    <scope>NUCLEOTIDE SEQUENCE [LARGE SCALE GENOMIC DNA]</scope>
    <source>
        <strain evidence="1 2">DSM 17498</strain>
    </source>
</reference>
<dbReference type="EMBL" id="JACHIJ010000002">
    <property type="protein sequence ID" value="MBB5051003.1"/>
    <property type="molecule type" value="Genomic_DNA"/>
</dbReference>
<evidence type="ECO:0000313" key="2">
    <source>
        <dbReference type="Proteomes" id="UP000521227"/>
    </source>
</evidence>
<organism evidence="1 2">
    <name type="scientific">Afipia massiliensis</name>
    <dbReference type="NCBI Taxonomy" id="211460"/>
    <lineage>
        <taxon>Bacteria</taxon>
        <taxon>Pseudomonadati</taxon>
        <taxon>Pseudomonadota</taxon>
        <taxon>Alphaproteobacteria</taxon>
        <taxon>Hyphomicrobiales</taxon>
        <taxon>Nitrobacteraceae</taxon>
        <taxon>Afipia</taxon>
    </lineage>
</organism>
<dbReference type="Proteomes" id="UP000521227">
    <property type="component" value="Unassembled WGS sequence"/>
</dbReference>
<protein>
    <submittedName>
        <fullName evidence="1">Uncharacterized protein</fullName>
    </submittedName>
</protein>
<name>A0A840MSS1_9BRAD</name>
<dbReference type="AlphaFoldDB" id="A0A840MSS1"/>
<comment type="caution">
    <text evidence="1">The sequence shown here is derived from an EMBL/GenBank/DDBJ whole genome shotgun (WGS) entry which is preliminary data.</text>
</comment>
<proteinExistence type="predicted"/>